<keyword evidence="3" id="KW-1185">Reference proteome</keyword>
<dbReference type="GO" id="GO:0016301">
    <property type="term" value="F:kinase activity"/>
    <property type="evidence" value="ECO:0007669"/>
    <property type="project" value="UniProtKB-KW"/>
</dbReference>
<accession>A0ABV8HZN3</accession>
<dbReference type="NCBIfam" id="NF006743">
    <property type="entry name" value="PRK09270.1-2"/>
    <property type="match status" value="1"/>
</dbReference>
<dbReference type="InterPro" id="IPR027417">
    <property type="entry name" value="P-loop_NTPase"/>
</dbReference>
<evidence type="ECO:0000259" key="1">
    <source>
        <dbReference type="Pfam" id="PF00485"/>
    </source>
</evidence>
<dbReference type="RefSeq" id="WP_386438492.1">
    <property type="nucleotide sequence ID" value="NZ_JBHSBB010000051.1"/>
</dbReference>
<evidence type="ECO:0000313" key="2">
    <source>
        <dbReference type="EMBL" id="MFC4036567.1"/>
    </source>
</evidence>
<sequence>MLVDDAVALVPSIPGRRALLGLVGAPAAGKSTLARRLVAGVNERLGADTAAYVPMDGFHLSNAQLDRLGLRDRKGAPETFDVDGYVQLLRRLRSERERPVYAPDFDRRLDEPVAAGLVVPAGTGLVVTEGNYLADDGPGWGHVRDLLDELWYVDAPRRLRERRLLRRHVRGGRTESEARAFITASERPNALRVERGRAHCTRIVVPGQPDENGTWEV</sequence>
<dbReference type="SUPFAM" id="SSF52540">
    <property type="entry name" value="P-loop containing nucleoside triphosphate hydrolases"/>
    <property type="match status" value="1"/>
</dbReference>
<keyword evidence="2" id="KW-0808">Transferase</keyword>
<organism evidence="2 3">
    <name type="scientific">Streptomyces polygonati</name>
    <dbReference type="NCBI Taxonomy" id="1617087"/>
    <lineage>
        <taxon>Bacteria</taxon>
        <taxon>Bacillati</taxon>
        <taxon>Actinomycetota</taxon>
        <taxon>Actinomycetes</taxon>
        <taxon>Kitasatosporales</taxon>
        <taxon>Streptomycetaceae</taxon>
        <taxon>Streptomyces</taxon>
    </lineage>
</organism>
<dbReference type="Proteomes" id="UP001595765">
    <property type="component" value="Unassembled WGS sequence"/>
</dbReference>
<dbReference type="InterPro" id="IPR006083">
    <property type="entry name" value="PRK/URK"/>
</dbReference>
<gene>
    <name evidence="2" type="ORF">ACFO3J_34775</name>
</gene>
<name>A0ABV8HZN3_9ACTN</name>
<evidence type="ECO:0000313" key="3">
    <source>
        <dbReference type="Proteomes" id="UP001595765"/>
    </source>
</evidence>
<dbReference type="Gene3D" id="3.40.50.300">
    <property type="entry name" value="P-loop containing nucleotide triphosphate hydrolases"/>
    <property type="match status" value="1"/>
</dbReference>
<dbReference type="Pfam" id="PF00485">
    <property type="entry name" value="PRK"/>
    <property type="match status" value="1"/>
</dbReference>
<protein>
    <submittedName>
        <fullName evidence="2">Nucleoside/nucleotide kinase family protein</fullName>
    </submittedName>
</protein>
<keyword evidence="2" id="KW-0418">Kinase</keyword>
<feature type="domain" description="Phosphoribulokinase/uridine kinase" evidence="1">
    <location>
        <begin position="20"/>
        <end position="177"/>
    </location>
</feature>
<proteinExistence type="predicted"/>
<comment type="caution">
    <text evidence="2">The sequence shown here is derived from an EMBL/GenBank/DDBJ whole genome shotgun (WGS) entry which is preliminary data.</text>
</comment>
<reference evidence="3" key="1">
    <citation type="journal article" date="2019" name="Int. J. Syst. Evol. Microbiol.">
        <title>The Global Catalogue of Microorganisms (GCM) 10K type strain sequencing project: providing services to taxonomists for standard genome sequencing and annotation.</title>
        <authorList>
            <consortium name="The Broad Institute Genomics Platform"/>
            <consortium name="The Broad Institute Genome Sequencing Center for Infectious Disease"/>
            <person name="Wu L."/>
            <person name="Ma J."/>
        </authorList>
    </citation>
    <scope>NUCLEOTIDE SEQUENCE [LARGE SCALE GENOMIC DNA]</scope>
    <source>
        <strain evidence="3">CGMCC 4.7237</strain>
    </source>
</reference>
<dbReference type="EMBL" id="JBHSBB010000051">
    <property type="protein sequence ID" value="MFC4036567.1"/>
    <property type="molecule type" value="Genomic_DNA"/>
</dbReference>
<dbReference type="PANTHER" id="PTHR10285">
    <property type="entry name" value="URIDINE KINASE"/>
    <property type="match status" value="1"/>
</dbReference>